<organism evidence="7 9">
    <name type="scientific">Porphyromonas crevioricanis</name>
    <dbReference type="NCBI Taxonomy" id="393921"/>
    <lineage>
        <taxon>Bacteria</taxon>
        <taxon>Pseudomonadati</taxon>
        <taxon>Bacteroidota</taxon>
        <taxon>Bacteroidia</taxon>
        <taxon>Bacteroidales</taxon>
        <taxon>Porphyromonadaceae</taxon>
        <taxon>Porphyromonas</taxon>
    </lineage>
</organism>
<evidence type="ECO:0000313" key="8">
    <source>
        <dbReference type="EMBL" id="SQH73069.1"/>
    </source>
</evidence>
<reference evidence="7 9" key="1">
    <citation type="submission" date="2014-08" db="EMBL/GenBank/DDBJ databases">
        <title>Porphyromonas crevioricanis strain:COT-253_OH1447 Genome sequencing.</title>
        <authorList>
            <person name="Wallis C."/>
            <person name="Deusch O."/>
            <person name="O'Flynn C."/>
            <person name="Davis I."/>
            <person name="Jospin G."/>
            <person name="Darling A.E."/>
            <person name="Coil D.A."/>
            <person name="Alexiev A."/>
            <person name="Horsfall A."/>
            <person name="Kirkwood N."/>
            <person name="Harris S."/>
            <person name="Eisen J.A."/>
        </authorList>
    </citation>
    <scope>NUCLEOTIDE SEQUENCE [LARGE SCALE GENOMIC DNA]</scope>
    <source>
        <strain evidence="9">COT-253 OH1447</strain>
        <strain evidence="7">COT-253_OH1447</strain>
    </source>
</reference>
<dbReference type="PROSITE" id="PS00194">
    <property type="entry name" value="THIOREDOXIN_1"/>
    <property type="match status" value="1"/>
</dbReference>
<name>A0A0A2FJQ7_9PORP</name>
<keyword evidence="5" id="KW-0732">Signal</keyword>
<evidence type="ECO:0000313" key="9">
    <source>
        <dbReference type="Proteomes" id="UP000030136"/>
    </source>
</evidence>
<dbReference type="GO" id="GO:0005829">
    <property type="term" value="C:cytosol"/>
    <property type="evidence" value="ECO:0007669"/>
    <property type="project" value="TreeGrafter"/>
</dbReference>
<dbReference type="KEGG" id="pcre:NCTC12858_00909"/>
<dbReference type="InterPro" id="IPR017937">
    <property type="entry name" value="Thioredoxin_CS"/>
</dbReference>
<evidence type="ECO:0000313" key="10">
    <source>
        <dbReference type="Proteomes" id="UP000249300"/>
    </source>
</evidence>
<evidence type="ECO:0000256" key="4">
    <source>
        <dbReference type="ARBA" id="ARBA00023284"/>
    </source>
</evidence>
<reference evidence="8 10" key="2">
    <citation type="submission" date="2018-06" db="EMBL/GenBank/DDBJ databases">
        <authorList>
            <consortium name="Pathogen Informatics"/>
            <person name="Doyle S."/>
        </authorList>
    </citation>
    <scope>NUCLEOTIDE SEQUENCE [LARGE SCALE GENOMIC DNA]</scope>
    <source>
        <strain evidence="8 10">NCTC12858</strain>
    </source>
</reference>
<keyword evidence="2" id="KW-0249">Electron transport</keyword>
<dbReference type="AlphaFoldDB" id="A0A0A2FJQ7"/>
<dbReference type="CDD" id="cd02947">
    <property type="entry name" value="TRX_family"/>
    <property type="match status" value="1"/>
</dbReference>
<dbReference type="EMBL" id="LS483447">
    <property type="protein sequence ID" value="SQH73069.1"/>
    <property type="molecule type" value="Genomic_DNA"/>
</dbReference>
<gene>
    <name evidence="8" type="primary">trxA_1</name>
    <name evidence="7" type="ORF">HQ38_09905</name>
    <name evidence="8" type="ORF">NCTC12858_00909</name>
</gene>
<keyword evidence="10" id="KW-1185">Reference proteome</keyword>
<dbReference type="Proteomes" id="UP000030136">
    <property type="component" value="Unassembled WGS sequence"/>
</dbReference>
<dbReference type="PROSITE" id="PS51352">
    <property type="entry name" value="THIOREDOXIN_2"/>
    <property type="match status" value="1"/>
</dbReference>
<dbReference type="PRINTS" id="PR00421">
    <property type="entry name" value="THIOREDOXIN"/>
</dbReference>
<feature type="chain" id="PRO_5043118585" evidence="5">
    <location>
        <begin position="26"/>
        <end position="161"/>
    </location>
</feature>
<dbReference type="Gene3D" id="3.40.30.10">
    <property type="entry name" value="Glutaredoxin"/>
    <property type="match status" value="1"/>
</dbReference>
<dbReference type="STRING" id="393921.HQ45_00135"/>
<evidence type="ECO:0000256" key="2">
    <source>
        <dbReference type="ARBA" id="ARBA00022982"/>
    </source>
</evidence>
<dbReference type="SUPFAM" id="SSF52833">
    <property type="entry name" value="Thioredoxin-like"/>
    <property type="match status" value="1"/>
</dbReference>
<feature type="domain" description="Thioredoxin" evidence="6">
    <location>
        <begin position="33"/>
        <end position="161"/>
    </location>
</feature>
<evidence type="ECO:0000256" key="5">
    <source>
        <dbReference type="SAM" id="SignalP"/>
    </source>
</evidence>
<proteinExistence type="predicted"/>
<dbReference type="PANTHER" id="PTHR45663:SF11">
    <property type="entry name" value="GEO12009P1"/>
    <property type="match status" value="1"/>
</dbReference>
<dbReference type="InterPro" id="IPR013766">
    <property type="entry name" value="Thioredoxin_domain"/>
</dbReference>
<dbReference type="PROSITE" id="PS51257">
    <property type="entry name" value="PROKAR_LIPOPROTEIN"/>
    <property type="match status" value="1"/>
</dbReference>
<dbReference type="InterPro" id="IPR036249">
    <property type="entry name" value="Thioredoxin-like_sf"/>
</dbReference>
<evidence type="ECO:0000259" key="6">
    <source>
        <dbReference type="PROSITE" id="PS51352"/>
    </source>
</evidence>
<dbReference type="eggNOG" id="COG3118">
    <property type="taxonomic scope" value="Bacteria"/>
</dbReference>
<sequence length="161" mass="17734">MKAKFTNKILVFALGLFLSGGIVLASCGGRSSKSVDAKEKEGTPTNVHYIDGKQMQEQVYDFKANPKTFVYKGNKPAIIDFYADWCGPCRQLSPKLNELAKKYADKLVIYKVDVDKEGELARHFGVSSIPMLLFVPVKGTPIQTMGNLPMSDLEATLAKVL</sequence>
<keyword evidence="1" id="KW-0813">Transport</keyword>
<dbReference type="Pfam" id="PF00085">
    <property type="entry name" value="Thioredoxin"/>
    <property type="match status" value="1"/>
</dbReference>
<dbReference type="EMBL" id="JQJC01000030">
    <property type="protein sequence ID" value="KGN93065.1"/>
    <property type="molecule type" value="Genomic_DNA"/>
</dbReference>
<evidence type="ECO:0000256" key="1">
    <source>
        <dbReference type="ARBA" id="ARBA00022448"/>
    </source>
</evidence>
<dbReference type="Proteomes" id="UP000249300">
    <property type="component" value="Chromosome 1"/>
</dbReference>
<evidence type="ECO:0000313" key="7">
    <source>
        <dbReference type="EMBL" id="KGN93065.1"/>
    </source>
</evidence>
<dbReference type="OrthoDB" id="9790390at2"/>
<dbReference type="RefSeq" id="WP_023939576.1">
    <property type="nucleotide sequence ID" value="NZ_JQJB01000001.1"/>
</dbReference>
<dbReference type="GO" id="GO:0015035">
    <property type="term" value="F:protein-disulfide reductase activity"/>
    <property type="evidence" value="ECO:0007669"/>
    <property type="project" value="TreeGrafter"/>
</dbReference>
<keyword evidence="3" id="KW-1015">Disulfide bond</keyword>
<evidence type="ECO:0000256" key="3">
    <source>
        <dbReference type="ARBA" id="ARBA00023157"/>
    </source>
</evidence>
<protein>
    <submittedName>
        <fullName evidence="7">Thioredoxin</fullName>
    </submittedName>
</protein>
<dbReference type="PANTHER" id="PTHR45663">
    <property type="entry name" value="GEO12009P1"/>
    <property type="match status" value="1"/>
</dbReference>
<feature type="signal peptide" evidence="5">
    <location>
        <begin position="1"/>
        <end position="25"/>
    </location>
</feature>
<dbReference type="GO" id="GO:0045454">
    <property type="term" value="P:cell redox homeostasis"/>
    <property type="evidence" value="ECO:0007669"/>
    <property type="project" value="TreeGrafter"/>
</dbReference>
<accession>A0A0A2FJQ7</accession>
<keyword evidence="4" id="KW-0676">Redox-active center</keyword>